<dbReference type="InterPro" id="IPR021201">
    <property type="entry name" value="Leader_pep_exosporium"/>
</dbReference>
<dbReference type="InterPro" id="IPR008983">
    <property type="entry name" value="Tumour_necrosis_fac-like_dom"/>
</dbReference>
<reference evidence="3" key="1">
    <citation type="submission" date="2016-10" db="EMBL/GenBank/DDBJ databases">
        <authorList>
            <person name="Varghese N."/>
        </authorList>
    </citation>
    <scope>NUCLEOTIDE SEQUENCE [LARGE SCALE GENOMIC DNA]</scope>
    <source>
        <strain evidence="3">KPR-7A</strain>
    </source>
</reference>
<evidence type="ECO:0000313" key="2">
    <source>
        <dbReference type="EMBL" id="SDD43540.1"/>
    </source>
</evidence>
<organism evidence="2 3">
    <name type="scientific">Bacillus wiedmannii</name>
    <dbReference type="NCBI Taxonomy" id="1890302"/>
    <lineage>
        <taxon>Bacteria</taxon>
        <taxon>Bacillati</taxon>
        <taxon>Bacillota</taxon>
        <taxon>Bacilli</taxon>
        <taxon>Bacillales</taxon>
        <taxon>Bacillaceae</taxon>
        <taxon>Bacillus</taxon>
        <taxon>Bacillus cereus group</taxon>
    </lineage>
</organism>
<gene>
    <name evidence="2" type="ORF">SAMN04487767_10676</name>
</gene>
<dbReference type="RefSeq" id="WP_064472810.1">
    <property type="nucleotide sequence ID" value="NZ_FMZR01000006.1"/>
</dbReference>
<feature type="compositionally biased region" description="Low complexity" evidence="1">
    <location>
        <begin position="79"/>
        <end position="92"/>
    </location>
</feature>
<protein>
    <submittedName>
        <fullName evidence="2">Exosporium leader peptide</fullName>
    </submittedName>
</protein>
<dbReference type="NCBIfam" id="TIGR03720">
    <property type="entry name" value="exospor_lead"/>
    <property type="match status" value="1"/>
</dbReference>
<accession>A0A1G6UQ30</accession>
<feature type="compositionally biased region" description="Gly residues" evidence="1">
    <location>
        <begin position="69"/>
        <end position="78"/>
    </location>
</feature>
<sequence length="245" mass="24870">MDEFLSSPALNPGSIGPTLPPVPPFQFPTGPTGSTGATGPTGNTGPTGSTGVTGPTGITGSTGITGFTGPTGGTGPTGSTGSTGITGPTGDTGPTGAFSLAYGYFWQTDFITVPFGDSFSFNQTGPIAGGVSLLNPTTISILQAGDYRVSFISSINTVLNPVFPHSPVISVFLNNSPIPNTQANFGFLLSDSTNTGCYQLSGEVILSIPSNSILQLQNNSFFNDQDILTCDAGINAVELTIFKLN</sequence>
<dbReference type="InterPro" id="IPR008160">
    <property type="entry name" value="Collagen"/>
</dbReference>
<feature type="region of interest" description="Disordered" evidence="1">
    <location>
        <begin position="1"/>
        <end position="92"/>
    </location>
</feature>
<dbReference type="Proteomes" id="UP000183507">
    <property type="component" value="Unassembled WGS sequence"/>
</dbReference>
<evidence type="ECO:0000256" key="1">
    <source>
        <dbReference type="SAM" id="MobiDB-lite"/>
    </source>
</evidence>
<dbReference type="AlphaFoldDB" id="A0A1G6UQ30"/>
<proteinExistence type="predicted"/>
<dbReference type="Gene3D" id="2.60.120.40">
    <property type="match status" value="1"/>
</dbReference>
<evidence type="ECO:0000313" key="3">
    <source>
        <dbReference type="Proteomes" id="UP000183507"/>
    </source>
</evidence>
<name>A0A1G6UQ30_9BACI</name>
<dbReference type="EMBL" id="FMZR01000006">
    <property type="protein sequence ID" value="SDD43540.1"/>
    <property type="molecule type" value="Genomic_DNA"/>
</dbReference>
<feature type="compositionally biased region" description="Low complexity" evidence="1">
    <location>
        <begin position="27"/>
        <end position="68"/>
    </location>
</feature>
<dbReference type="Pfam" id="PF01391">
    <property type="entry name" value="Collagen"/>
    <property type="match status" value="1"/>
</dbReference>